<keyword evidence="4" id="KW-1185">Reference proteome</keyword>
<reference evidence="2 4" key="1">
    <citation type="journal article" date="2017" name="BMC Genomics">
        <title>Comparative genomic and phylogenomic analyses of the Bifidobacteriaceae family.</title>
        <authorList>
            <person name="Lugli G.A."/>
            <person name="Milani C."/>
            <person name="Turroni F."/>
            <person name="Duranti S."/>
            <person name="Mancabelli L."/>
            <person name="Mangifesta M."/>
            <person name="Ferrario C."/>
            <person name="Modesto M."/>
            <person name="Mattarelli P."/>
            <person name="Jiri K."/>
            <person name="van Sinderen D."/>
            <person name="Ventura M."/>
        </authorList>
    </citation>
    <scope>NUCLEOTIDE SEQUENCE [LARGE SCALE GENOMIC DNA]</scope>
    <source>
        <strain evidence="2 4">DSM 22924</strain>
    </source>
</reference>
<protein>
    <submittedName>
        <fullName evidence="2">Uncharacterized protein</fullName>
    </submittedName>
</protein>
<dbReference type="EMBL" id="MWWS01000004">
    <property type="protein sequence ID" value="OZG49834.1"/>
    <property type="molecule type" value="Genomic_DNA"/>
</dbReference>
<evidence type="ECO:0000313" key="3">
    <source>
        <dbReference type="EMBL" id="OZG50830.1"/>
    </source>
</evidence>
<organism evidence="2 4">
    <name type="scientific">Bombiscardovia coagulans</name>
    <dbReference type="NCBI Taxonomy" id="686666"/>
    <lineage>
        <taxon>Bacteria</taxon>
        <taxon>Bacillati</taxon>
        <taxon>Actinomycetota</taxon>
        <taxon>Actinomycetes</taxon>
        <taxon>Bifidobacteriales</taxon>
        <taxon>Bifidobacteriaceae</taxon>
        <taxon>Bombiscardovia</taxon>
    </lineage>
</organism>
<comment type="caution">
    <text evidence="2">The sequence shown here is derived from an EMBL/GenBank/DDBJ whole genome shotgun (WGS) entry which is preliminary data.</text>
</comment>
<dbReference type="AlphaFoldDB" id="A0A261ESK1"/>
<name>A0A261ESK1_9BIFI</name>
<sequence>MRVTFLLVIPVQPLTYLYASKNKQQVFNGEYECLLPDDGVWKTVDDKRIGVLVPYNLVLKG</sequence>
<dbReference type="Proteomes" id="UP000216004">
    <property type="component" value="Unassembled WGS sequence"/>
</dbReference>
<dbReference type="EMBL" id="MWWS01000004">
    <property type="protein sequence ID" value="OZG49802.1"/>
    <property type="molecule type" value="Genomic_DNA"/>
</dbReference>
<proteinExistence type="predicted"/>
<gene>
    <name evidence="3" type="ORF">BOCO_0016</name>
    <name evidence="1" type="ORF">BOCO_0319</name>
    <name evidence="2" type="ORF">BOCO_0351</name>
</gene>
<evidence type="ECO:0000313" key="2">
    <source>
        <dbReference type="EMBL" id="OZG49834.1"/>
    </source>
</evidence>
<accession>A0A261ESK1</accession>
<dbReference type="EMBL" id="MWWS01000002">
    <property type="protein sequence ID" value="OZG50830.1"/>
    <property type="molecule type" value="Genomic_DNA"/>
</dbReference>
<evidence type="ECO:0000313" key="4">
    <source>
        <dbReference type="Proteomes" id="UP000216004"/>
    </source>
</evidence>
<evidence type="ECO:0000313" key="1">
    <source>
        <dbReference type="EMBL" id="OZG49802.1"/>
    </source>
</evidence>